<evidence type="ECO:0000313" key="1">
    <source>
        <dbReference type="EMBL" id="MER9287119.1"/>
    </source>
</evidence>
<sequence>MADRRSIRTPLARVRGLGSAKHGTEAFMLERLTSAALLILVIYVVAVVIRLIGEPRDVVIRVIGSIYVAPALIAFVLVNCVHMRLGMQSIIEDYCHATVLKSVLLIANWLFCWAVALVSFFAVLVISFR</sequence>
<gene>
    <name evidence="1" type="primary">sdhD</name>
    <name evidence="1" type="ORF">NKI81_24745</name>
</gene>
<reference evidence="1 2" key="1">
    <citation type="journal article" date="2024" name="Proc. Natl. Acad. Sci. U.S.A.">
        <title>The evolutionary genomics of adaptation to stress in wild rhizobium bacteria.</title>
        <authorList>
            <person name="Kehlet-Delgado H."/>
            <person name="Montoya A.P."/>
            <person name="Jensen K.T."/>
            <person name="Wendlandt C.E."/>
            <person name="Dexheimer C."/>
            <person name="Roberts M."/>
            <person name="Torres Martinez L."/>
            <person name="Friesen M.L."/>
            <person name="Griffitts J.S."/>
            <person name="Porter S.S."/>
        </authorList>
    </citation>
    <scope>NUCLEOTIDE SEQUENCE [LARGE SCALE GENOMIC DNA]</scope>
    <source>
        <strain evidence="1 2">M0468</strain>
    </source>
</reference>
<dbReference type="EMBL" id="JAMYRI010000017">
    <property type="protein sequence ID" value="MER9287119.1"/>
    <property type="molecule type" value="Genomic_DNA"/>
</dbReference>
<dbReference type="Proteomes" id="UP001480082">
    <property type="component" value="Unassembled WGS sequence"/>
</dbReference>
<organism evidence="1 2">
    <name type="scientific">Mesorhizobium australicum</name>
    <dbReference type="NCBI Taxonomy" id="536018"/>
    <lineage>
        <taxon>Bacteria</taxon>
        <taxon>Pseudomonadati</taxon>
        <taxon>Pseudomonadota</taxon>
        <taxon>Alphaproteobacteria</taxon>
        <taxon>Hyphomicrobiales</taxon>
        <taxon>Phyllobacteriaceae</taxon>
        <taxon>Mesorhizobium</taxon>
    </lineage>
</organism>
<proteinExistence type="predicted"/>
<keyword evidence="2" id="KW-1185">Reference proteome</keyword>
<evidence type="ECO:0000313" key="2">
    <source>
        <dbReference type="Proteomes" id="UP001480082"/>
    </source>
</evidence>
<accession>A0ACC6T5F0</accession>
<comment type="caution">
    <text evidence="1">The sequence shown here is derived from an EMBL/GenBank/DDBJ whole genome shotgun (WGS) entry which is preliminary data.</text>
</comment>
<name>A0ACC6T5F0_9HYPH</name>
<protein>
    <submittedName>
        <fullName evidence="1">Succinate dehydrogenase, hydrophobic membrane anchor protein</fullName>
    </submittedName>
</protein>